<dbReference type="GO" id="GO:0008233">
    <property type="term" value="F:peptidase activity"/>
    <property type="evidence" value="ECO:0007669"/>
    <property type="project" value="UniProtKB-KW"/>
</dbReference>
<feature type="signal peptide" evidence="3">
    <location>
        <begin position="1"/>
        <end position="29"/>
    </location>
</feature>
<evidence type="ECO:0000256" key="2">
    <source>
        <dbReference type="SAM" id="MobiDB-lite"/>
    </source>
</evidence>
<dbReference type="PANTHER" id="PTHR15462">
    <property type="entry name" value="SERINE PROTEASE"/>
    <property type="match status" value="1"/>
</dbReference>
<dbReference type="PANTHER" id="PTHR15462:SF8">
    <property type="entry name" value="SERINE PROTEASE"/>
    <property type="match status" value="1"/>
</dbReference>
<dbReference type="InterPro" id="IPR043504">
    <property type="entry name" value="Peptidase_S1_PA_chymotrypsin"/>
</dbReference>
<name>A0AB39Y922_9ACTN</name>
<dbReference type="Gene3D" id="2.40.10.10">
    <property type="entry name" value="Trypsin-like serine proteases"/>
    <property type="match status" value="2"/>
</dbReference>
<gene>
    <name evidence="4" type="ORF">AB5J51_28065</name>
</gene>
<dbReference type="EMBL" id="CP165727">
    <property type="protein sequence ID" value="XDV66508.1"/>
    <property type="molecule type" value="Genomic_DNA"/>
</dbReference>
<proteinExistence type="predicted"/>
<evidence type="ECO:0000256" key="3">
    <source>
        <dbReference type="SAM" id="SignalP"/>
    </source>
</evidence>
<evidence type="ECO:0000313" key="4">
    <source>
        <dbReference type="EMBL" id="XDV66508.1"/>
    </source>
</evidence>
<reference evidence="4" key="1">
    <citation type="submission" date="2024-08" db="EMBL/GenBank/DDBJ databases">
        <authorList>
            <person name="Yu S.T."/>
        </authorList>
    </citation>
    <scope>NUCLEOTIDE SEQUENCE</scope>
    <source>
        <strain evidence="4">R33</strain>
    </source>
</reference>
<keyword evidence="4" id="KW-0645">Protease</keyword>
<sequence>MLVRSTRRTTAAVLMAMAMIPATLTTASAGETPAAPAVPAVTVGKQATDPQKVRDFWTPERVKKALANEKGDQSVVARDAKAAADKAASEATDTAGRARGAGLTAEAPQVRPAKKTGTASTMAAAADVPEMPVARKVPFPQNSPATVVGKIVFIDDAGKEHGCTGASIAADGNNTVWTAGHCVHPGDGRGSDGFYDLVLFIPGYKEDPTSPGDYQAPWGEWAARSFVAPQAWTRDKDYEEGDLAAFTVSAPTGYTNLTDTVGALGYKFGYGSDWSDIIDSGFPGEGFNRTDMDGYTQFYCTGDVVDAVDWYPWDNRLEMDCDMGAGASGGPMATPEGRIVGANSHVETDDNDVRINDNLYSSDHGDQAVAVINAINANN</sequence>
<dbReference type="InterPro" id="IPR050966">
    <property type="entry name" value="Glutamyl_endopeptidase"/>
</dbReference>
<organism evidence="4">
    <name type="scientific">Streptomyces sp. R33</name>
    <dbReference type="NCBI Taxonomy" id="3238629"/>
    <lineage>
        <taxon>Bacteria</taxon>
        <taxon>Bacillati</taxon>
        <taxon>Actinomycetota</taxon>
        <taxon>Actinomycetes</taxon>
        <taxon>Kitasatosporales</taxon>
        <taxon>Streptomycetaceae</taxon>
        <taxon>Streptomyces</taxon>
    </lineage>
</organism>
<dbReference type="InterPro" id="IPR009003">
    <property type="entry name" value="Peptidase_S1_PA"/>
</dbReference>
<dbReference type="SUPFAM" id="SSF50494">
    <property type="entry name" value="Trypsin-like serine proteases"/>
    <property type="match status" value="1"/>
</dbReference>
<keyword evidence="1 3" id="KW-0732">Signal</keyword>
<dbReference type="EC" id="3.4.21.-" evidence="4"/>
<dbReference type="AlphaFoldDB" id="A0AB39Y922"/>
<evidence type="ECO:0000256" key="1">
    <source>
        <dbReference type="ARBA" id="ARBA00022729"/>
    </source>
</evidence>
<feature type="region of interest" description="Disordered" evidence="2">
    <location>
        <begin position="87"/>
        <end position="118"/>
    </location>
</feature>
<keyword evidence="4" id="KW-0378">Hydrolase</keyword>
<feature type="compositionally biased region" description="Low complexity" evidence="2">
    <location>
        <begin position="89"/>
        <end position="107"/>
    </location>
</feature>
<accession>A0AB39Y922</accession>
<protein>
    <submittedName>
        <fullName evidence="4">Serine protease</fullName>
        <ecNumber evidence="4">3.4.21.-</ecNumber>
    </submittedName>
</protein>
<dbReference type="GO" id="GO:0006508">
    <property type="term" value="P:proteolysis"/>
    <property type="evidence" value="ECO:0007669"/>
    <property type="project" value="UniProtKB-KW"/>
</dbReference>
<dbReference type="RefSeq" id="WP_369778962.1">
    <property type="nucleotide sequence ID" value="NZ_CP165727.1"/>
</dbReference>
<feature type="chain" id="PRO_5044246887" evidence="3">
    <location>
        <begin position="30"/>
        <end position="379"/>
    </location>
</feature>